<evidence type="ECO:0000256" key="5">
    <source>
        <dbReference type="ARBA" id="ARBA00022792"/>
    </source>
</evidence>
<dbReference type="PANTHER" id="PTHR12733:SF3">
    <property type="entry name" value="ATP SYNTHASE F(0) COMPLEX SUBUNIT B1, MITOCHONDRIAL"/>
    <property type="match status" value="1"/>
</dbReference>
<keyword evidence="7 9" id="KW-0496">Mitochondrion</keyword>
<comment type="subcellular location">
    <subcellularLocation>
        <location evidence="9">Mitochondrion</location>
    </subcellularLocation>
    <subcellularLocation>
        <location evidence="9">Mitochondrion inner membrane</location>
    </subcellularLocation>
</comment>
<dbReference type="PANTHER" id="PTHR12733">
    <property type="entry name" value="MITOCHONDRIAL ATP SYNTHASE B CHAIN"/>
    <property type="match status" value="1"/>
</dbReference>
<comment type="subunit">
    <text evidence="9">F-type ATPases have 2 components, CF(1) - the catalytic core - and CF(0) - the membrane proton channel. In yeast, the dimeric form of ATP synthase consists of 17 polypeptides: alpha, beta, gamma, delta, epsilon, 4 (B), 5 (OSCP), 6 (A), 8, 9 (C), d, E (Tim11), f, g, h, i/j and k.</text>
</comment>
<evidence type="ECO:0000313" key="10">
    <source>
        <dbReference type="EMBL" id="QID88356.1"/>
    </source>
</evidence>
<keyword evidence="2 9" id="KW-0813">Transport</keyword>
<sequence length="244" mass="26886">MIMSMSVRGLALRSASKSLLNQGIRRSPVVVGARCMSSTPEKQTDPKTKANSIINAIPGNNILTKTGVLGTSAAAVIYAISNELYVVNDESILLLTFLGFTGLVAKYLAPAYKDFADSRMKKVSEILNASRNKHVEAVKDRIGSVSELQNVAETTKVLFDVSKETVELESEAFELRQKVELAHEAKSVLDSWVRYESSLRQLEQRQLTASVIAKVESELGNPKFQDKVLQQSITEIEQLLSKLK</sequence>
<evidence type="ECO:0000313" key="11">
    <source>
        <dbReference type="Proteomes" id="UP000501346"/>
    </source>
</evidence>
<dbReference type="Proteomes" id="UP000501346">
    <property type="component" value="Chromosome SeXVI"/>
</dbReference>
<evidence type="ECO:0000256" key="9">
    <source>
        <dbReference type="RuleBase" id="RU368017"/>
    </source>
</evidence>
<keyword evidence="8 9" id="KW-0472">Membrane</keyword>
<dbReference type="AlphaFoldDB" id="A0A6C1EG67"/>
<reference evidence="10 11" key="1">
    <citation type="journal article" date="2019" name="BMC Genomics">
        <title>Chromosome level assembly and comparative genome analysis confirm lager-brewing yeasts originated from a single hybridization.</title>
        <authorList>
            <person name="Salazar A.N."/>
            <person name="Gorter de Vries A.R."/>
            <person name="van den Broek M."/>
            <person name="Brouwers N."/>
            <person name="de la Torre Cortes P."/>
            <person name="Kuijpers N.G.A."/>
            <person name="Daran J.G."/>
            <person name="Abeel T."/>
        </authorList>
    </citation>
    <scope>NUCLEOTIDE SEQUENCE [LARGE SCALE GENOMIC DNA]</scope>
    <source>
        <strain evidence="10 11">CBS 1483</strain>
    </source>
</reference>
<dbReference type="InterPro" id="IPR013837">
    <property type="entry name" value="ATP_synth_F0_suB"/>
</dbReference>
<evidence type="ECO:0000256" key="8">
    <source>
        <dbReference type="ARBA" id="ARBA00023136"/>
    </source>
</evidence>
<dbReference type="EMBL" id="CP049013">
    <property type="protein sequence ID" value="QID88356.1"/>
    <property type="molecule type" value="Genomic_DNA"/>
</dbReference>
<name>A0A6C1EG67_SACPS</name>
<proteinExistence type="inferred from homology"/>
<dbReference type="GO" id="GO:0045259">
    <property type="term" value="C:proton-transporting ATP synthase complex"/>
    <property type="evidence" value="ECO:0007669"/>
    <property type="project" value="UniProtKB-KW"/>
</dbReference>
<dbReference type="InterPro" id="IPR008688">
    <property type="entry name" value="ATP_synth_Bsub_B/MI25"/>
</dbReference>
<evidence type="ECO:0000256" key="2">
    <source>
        <dbReference type="ARBA" id="ARBA00022448"/>
    </source>
</evidence>
<keyword evidence="11" id="KW-1185">Reference proteome</keyword>
<accession>A0A6C1EG67</accession>
<keyword evidence="3 9" id="KW-0138">CF(0)</keyword>
<organism evidence="10 11">
    <name type="scientific">Saccharomyces pastorianus</name>
    <name type="common">Lager yeast</name>
    <name type="synonym">Saccharomyces cerevisiae x Saccharomyces eubayanus</name>
    <dbReference type="NCBI Taxonomy" id="27292"/>
    <lineage>
        <taxon>Eukaryota</taxon>
        <taxon>Fungi</taxon>
        <taxon>Dikarya</taxon>
        <taxon>Ascomycota</taxon>
        <taxon>Saccharomycotina</taxon>
        <taxon>Saccharomycetes</taxon>
        <taxon>Saccharomycetales</taxon>
        <taxon>Saccharomycetaceae</taxon>
        <taxon>Saccharomyces</taxon>
    </lineage>
</organism>
<comment type="similarity">
    <text evidence="9">Belongs to the eukaryotic ATPase B chain family.</text>
</comment>
<protein>
    <recommendedName>
        <fullName evidence="9">ATP synthase subunit 4</fullName>
    </recommendedName>
</protein>
<dbReference type="OrthoDB" id="67388at2759"/>
<dbReference type="SUPFAM" id="SSF161060">
    <property type="entry name" value="ATP synthase B chain-like"/>
    <property type="match status" value="1"/>
</dbReference>
<dbReference type="GO" id="GO:0005743">
    <property type="term" value="C:mitochondrial inner membrane"/>
    <property type="evidence" value="ECO:0007669"/>
    <property type="project" value="UniProtKB-SubCell"/>
</dbReference>
<keyword evidence="5 9" id="KW-0999">Mitochondrion inner membrane</keyword>
<dbReference type="Pfam" id="PF05405">
    <property type="entry name" value="Mt_ATP-synt_B"/>
    <property type="match status" value="1"/>
</dbReference>
<dbReference type="FunFam" id="1.20.5.2210:FF:000002">
    <property type="entry name" value="ATP synthase subunit 4 mitochondrial"/>
    <property type="match status" value="1"/>
</dbReference>
<evidence type="ECO:0000256" key="6">
    <source>
        <dbReference type="ARBA" id="ARBA00023065"/>
    </source>
</evidence>
<dbReference type="GO" id="GO:0046933">
    <property type="term" value="F:proton-transporting ATP synthase activity, rotational mechanism"/>
    <property type="evidence" value="ECO:0007669"/>
    <property type="project" value="TreeGrafter"/>
</dbReference>
<evidence type="ECO:0000256" key="4">
    <source>
        <dbReference type="ARBA" id="ARBA00022781"/>
    </source>
</evidence>
<gene>
    <name evidence="10" type="primary">ATP4_2</name>
    <name evidence="10" type="ORF">GRS66_011067</name>
</gene>
<evidence type="ECO:0000256" key="3">
    <source>
        <dbReference type="ARBA" id="ARBA00022547"/>
    </source>
</evidence>
<evidence type="ECO:0000256" key="7">
    <source>
        <dbReference type="ARBA" id="ARBA00023128"/>
    </source>
</evidence>
<comment type="function">
    <text evidence="1">Mitochondrial membrane ATP synthase (F(1)F(0) ATP synthase or Complex V) produces ATP from ADP in the presence of a proton gradient across the membrane which is generated by electron transport complexes of the respiratory chain. F-type ATPases consist of two structural domains, F(1) - containing the extramembraneous catalytic core, and F(0) - containing the membrane proton channel, linked together by a central stalk and a peripheral stalk. During catalysis, ATP synthesis in the catalytic domain of F(1) is coupled via a rotary mechanism of the central stalk subunits to proton translocation. Part of the complex F(0) domain and the peripheric stalk, which acts as a stator to hold the catalytic alpha(3)beta(3) subcomplex and subunit a/ATP6 static relative to the rotary elements.</text>
</comment>
<evidence type="ECO:0000256" key="1">
    <source>
        <dbReference type="ARBA" id="ARBA00003411"/>
    </source>
</evidence>
<keyword evidence="6 9" id="KW-0406">Ion transport</keyword>
<keyword evidence="4 9" id="KW-0375">Hydrogen ion transport</keyword>
<dbReference type="Gene3D" id="1.20.5.2210">
    <property type="match status" value="1"/>
</dbReference>
<comment type="function">
    <text evidence="9">Subunit b, of the mitochondrial membrane ATP synthase complex (F(1)F(0) ATP synthase or Complex V) that produces ATP from ADP in the presence of a proton gradient across the membrane which is generated by electron transport complexes of the respiratory chain. ATP synthase complex consist of a soluble F(1) head domain - the catalytic core - and a membrane F(1) domain - the membrane proton channel. These two domains are linked by a central stalk rotating inside the F(1) region and a stationary peripheral stalk. During catalysis, ATP synthesis in the catalytic domain of F(1) is coupled via a rotary mechanism of the central stalk subunits to proton translocation. In vivo, can only synthesize ATP although its ATP hydrolase activity can be activated artificially in vitro. Part of the complex F(0) domain. Part of the complex F(0) domain and the peripheric stalk, which acts as a stator to hold the catalytic alpha(3)beta(3) subcomplex and subunit a/ATP6 static relative to the rotary elements.</text>
</comment>